<dbReference type="Gene3D" id="3.40.50.300">
    <property type="entry name" value="P-loop containing nucleotide triphosphate hydrolases"/>
    <property type="match status" value="1"/>
</dbReference>
<accession>A0AAV1LYG6</accession>
<dbReference type="SUPFAM" id="SSF52540">
    <property type="entry name" value="P-loop containing nucleoside triphosphate hydrolases"/>
    <property type="match status" value="1"/>
</dbReference>
<gene>
    <name evidence="3" type="ORF">PARMNEM_LOCUS18052</name>
</gene>
<dbReference type="EMBL" id="CAVLGL010000104">
    <property type="protein sequence ID" value="CAK1599147.1"/>
    <property type="molecule type" value="Genomic_DNA"/>
</dbReference>
<dbReference type="PANTHER" id="PTHR14690">
    <property type="entry name" value="IQ MOTIF CONTAINING WITH AAA DOMAIN 1"/>
    <property type="match status" value="1"/>
</dbReference>
<dbReference type="GO" id="GO:0005524">
    <property type="term" value="F:ATP binding"/>
    <property type="evidence" value="ECO:0007669"/>
    <property type="project" value="InterPro"/>
</dbReference>
<dbReference type="Proteomes" id="UP001314205">
    <property type="component" value="Unassembled WGS sequence"/>
</dbReference>
<organism evidence="3 4">
    <name type="scientific">Parnassius mnemosyne</name>
    <name type="common">clouded apollo</name>
    <dbReference type="NCBI Taxonomy" id="213953"/>
    <lineage>
        <taxon>Eukaryota</taxon>
        <taxon>Metazoa</taxon>
        <taxon>Ecdysozoa</taxon>
        <taxon>Arthropoda</taxon>
        <taxon>Hexapoda</taxon>
        <taxon>Insecta</taxon>
        <taxon>Pterygota</taxon>
        <taxon>Neoptera</taxon>
        <taxon>Endopterygota</taxon>
        <taxon>Lepidoptera</taxon>
        <taxon>Glossata</taxon>
        <taxon>Ditrysia</taxon>
        <taxon>Papilionoidea</taxon>
        <taxon>Papilionidae</taxon>
        <taxon>Parnassiinae</taxon>
        <taxon>Parnassini</taxon>
        <taxon>Parnassius</taxon>
        <taxon>Driopa</taxon>
    </lineage>
</organism>
<dbReference type="Pfam" id="PF00004">
    <property type="entry name" value="AAA"/>
    <property type="match status" value="1"/>
</dbReference>
<comment type="caution">
    <text evidence="3">The sequence shown here is derived from an EMBL/GenBank/DDBJ whole genome shotgun (WGS) entry which is preliminary data.</text>
</comment>
<proteinExistence type="predicted"/>
<dbReference type="AlphaFoldDB" id="A0AAV1LYG6"/>
<sequence>MREYYFRKWKRVLEELEKHVLVDLEYQTIKAHDRTCCEAAQRLGGILVKYMALYNDSLDCLHQNLQMQKTSYIEDVVKAITARILELKRHLRKLESQNYQFLGNGLIQHMLTFDNADLKDIPSKVKRSEHMQAMIDEVLLRAAEEKEAALHKGIKEENTPPPENIVENWWEVDEEDNDKIKEANTSKVNEKLSEESIKRIEMIKLIQAHERSRQVIRSMTKRKLQREMWEKELRGTLKPQAKFEVKERAARLIQNIFRAYFKIKRNQIIQCKVDEALHINLCKKFVLVEKVKNDKIKEQRLNKQKYYEKAWESDYEELKTIYLKKEEDKISDDYRELIRYWFWKWFEEVKFFYDIPKEEHGGSALIFKDEVPTPSEWKLQYEAYLEEKKANKNKTALQKKWEKTEAKREEIEIKKEEFRKRKQEEALLQKMMKNPKAHPGFYYPDSKTTEYILKVIKNYKKDWQDLDYWETEGVKEGSVKDVDKNNAYMDVKMELLKTVDEEMREELKILKKALKNDYKRSEEKMPETIKLKLKRPKRKRKLKSTITESVQNKIEDLAVAGFLKDRTQITFQDFLGDFNFAGDDLRCMMQTALPFGGELRSLWWERCNELYRGARRILLIGPQGSGKTTLVHILASVNDAMLFELDPSKISQDVLSAAYLRQTVSSVVTCAKAVQPSVIHIKALHQIYCKKAPPNENKINLELYKRFFVQNLMKKIRKTDMITIIGSCYDPWLTKSGQLLKKFPEVIMLPESTYSTVSMILKNWMTDNRIVPRNLNLQSVAQVLQGYSFGYLKDALNSFLTPENILKIAAYGLSPRELVDHVTRDGSEESIDYKKYRQWYTDYTAWGKKEAKRLKDDKEFELVVEKFAKKKKKLKNEHEMK</sequence>
<reference evidence="3 4" key="1">
    <citation type="submission" date="2023-11" db="EMBL/GenBank/DDBJ databases">
        <authorList>
            <person name="Hedman E."/>
            <person name="Englund M."/>
            <person name="Stromberg M."/>
            <person name="Nyberg Akerstrom W."/>
            <person name="Nylinder S."/>
            <person name="Jareborg N."/>
            <person name="Kallberg Y."/>
            <person name="Kronander E."/>
        </authorList>
    </citation>
    <scope>NUCLEOTIDE SEQUENCE [LARGE SCALE GENOMIC DNA]</scope>
</reference>
<evidence type="ECO:0000313" key="3">
    <source>
        <dbReference type="EMBL" id="CAK1599147.1"/>
    </source>
</evidence>
<protein>
    <recommendedName>
        <fullName evidence="2">ATPase AAA-type core domain-containing protein</fullName>
    </recommendedName>
</protein>
<evidence type="ECO:0000256" key="1">
    <source>
        <dbReference type="SAM" id="Coils"/>
    </source>
</evidence>
<dbReference type="InterPro" id="IPR003959">
    <property type="entry name" value="ATPase_AAA_core"/>
</dbReference>
<keyword evidence="1" id="KW-0175">Coiled coil</keyword>
<dbReference type="GO" id="GO:0016887">
    <property type="term" value="F:ATP hydrolysis activity"/>
    <property type="evidence" value="ECO:0007669"/>
    <property type="project" value="InterPro"/>
</dbReference>
<evidence type="ECO:0000259" key="2">
    <source>
        <dbReference type="Pfam" id="PF00004"/>
    </source>
</evidence>
<feature type="domain" description="ATPase AAA-type core" evidence="2">
    <location>
        <begin position="617"/>
        <end position="748"/>
    </location>
</feature>
<dbReference type="InterPro" id="IPR027417">
    <property type="entry name" value="P-loop_NTPase"/>
</dbReference>
<keyword evidence="4" id="KW-1185">Reference proteome</keyword>
<dbReference type="InterPro" id="IPR052267">
    <property type="entry name" value="N-DRC_Component"/>
</dbReference>
<feature type="coiled-coil region" evidence="1">
    <location>
        <begin position="394"/>
        <end position="426"/>
    </location>
</feature>
<evidence type="ECO:0000313" key="4">
    <source>
        <dbReference type="Proteomes" id="UP001314205"/>
    </source>
</evidence>
<dbReference type="Gene3D" id="1.10.8.60">
    <property type="match status" value="1"/>
</dbReference>
<dbReference type="PANTHER" id="PTHR14690:SF9">
    <property type="entry name" value="GH08353P"/>
    <property type="match status" value="1"/>
</dbReference>
<name>A0AAV1LYG6_9NEOP</name>